<protein>
    <recommendedName>
        <fullName evidence="5">LysR substrate-binding domain-containing protein</fullName>
    </recommendedName>
</protein>
<feature type="non-terminal residue" evidence="6">
    <location>
        <position position="1"/>
    </location>
</feature>
<comment type="similarity">
    <text evidence="1">Belongs to the LysR transcriptional regulatory family.</text>
</comment>
<evidence type="ECO:0000256" key="4">
    <source>
        <dbReference type="ARBA" id="ARBA00023163"/>
    </source>
</evidence>
<evidence type="ECO:0000313" key="6">
    <source>
        <dbReference type="EMBL" id="MBM6705117.1"/>
    </source>
</evidence>
<gene>
    <name evidence="6" type="ORF">H6A60_11645</name>
</gene>
<dbReference type="InterPro" id="IPR050389">
    <property type="entry name" value="LysR-type_TF"/>
</dbReference>
<evidence type="ECO:0000259" key="5">
    <source>
        <dbReference type="Pfam" id="PF03466"/>
    </source>
</evidence>
<keyword evidence="4" id="KW-0804">Transcription</keyword>
<reference evidence="6 7" key="1">
    <citation type="journal article" date="2021" name="Sci. Rep.">
        <title>The distribution of antibiotic resistance genes in chicken gut microbiota commensals.</title>
        <authorList>
            <person name="Juricova H."/>
            <person name="Matiasovicova J."/>
            <person name="Kubasova T."/>
            <person name="Cejkova D."/>
            <person name="Rychlik I."/>
        </authorList>
    </citation>
    <scope>NUCLEOTIDE SEQUENCE [LARGE SCALE GENOMIC DNA]</scope>
    <source>
        <strain evidence="6 7">An829</strain>
    </source>
</reference>
<comment type="caution">
    <text evidence="6">The sequence shown here is derived from an EMBL/GenBank/DDBJ whole genome shotgun (WGS) entry which is preliminary data.</text>
</comment>
<keyword evidence="2" id="KW-0805">Transcription regulation</keyword>
<proteinExistence type="inferred from homology"/>
<organism evidence="6 7">
    <name type="scientific">Sutterella massiliensis</name>
    <dbReference type="NCBI Taxonomy" id="1816689"/>
    <lineage>
        <taxon>Bacteria</taxon>
        <taxon>Pseudomonadati</taxon>
        <taxon>Pseudomonadota</taxon>
        <taxon>Betaproteobacteria</taxon>
        <taxon>Burkholderiales</taxon>
        <taxon>Sutterellaceae</taxon>
        <taxon>Sutterella</taxon>
    </lineage>
</organism>
<dbReference type="PANTHER" id="PTHR30118">
    <property type="entry name" value="HTH-TYPE TRANSCRIPTIONAL REGULATOR LEUO-RELATED"/>
    <property type="match status" value="1"/>
</dbReference>
<keyword evidence="3" id="KW-0238">DNA-binding</keyword>
<keyword evidence="7" id="KW-1185">Reference proteome</keyword>
<evidence type="ECO:0000256" key="3">
    <source>
        <dbReference type="ARBA" id="ARBA00023125"/>
    </source>
</evidence>
<dbReference type="Proteomes" id="UP000715095">
    <property type="component" value="Unassembled WGS sequence"/>
</dbReference>
<evidence type="ECO:0000313" key="7">
    <source>
        <dbReference type="Proteomes" id="UP000715095"/>
    </source>
</evidence>
<feature type="domain" description="LysR substrate-binding" evidence="5">
    <location>
        <begin position="9"/>
        <end position="216"/>
    </location>
</feature>
<dbReference type="RefSeq" id="WP_205104816.1">
    <property type="nucleotide sequence ID" value="NZ_JACJJC010000126.1"/>
</dbReference>
<accession>A0ABS2DVE9</accession>
<dbReference type="PANTHER" id="PTHR30118:SF15">
    <property type="entry name" value="TRANSCRIPTIONAL REGULATORY PROTEIN"/>
    <property type="match status" value="1"/>
</dbReference>
<dbReference type="SUPFAM" id="SSF53850">
    <property type="entry name" value="Periplasmic binding protein-like II"/>
    <property type="match status" value="1"/>
</dbReference>
<dbReference type="EMBL" id="JACJJC010000126">
    <property type="protein sequence ID" value="MBM6705117.1"/>
    <property type="molecule type" value="Genomic_DNA"/>
</dbReference>
<evidence type="ECO:0000256" key="1">
    <source>
        <dbReference type="ARBA" id="ARBA00009437"/>
    </source>
</evidence>
<evidence type="ECO:0000256" key="2">
    <source>
        <dbReference type="ARBA" id="ARBA00023015"/>
    </source>
</evidence>
<dbReference type="InterPro" id="IPR005119">
    <property type="entry name" value="LysR_subst-bd"/>
</dbReference>
<name>A0ABS2DVE9_9BURK</name>
<dbReference type="Pfam" id="PF03466">
    <property type="entry name" value="LysR_substrate"/>
    <property type="match status" value="1"/>
</dbReference>
<sequence length="234" mass="25768">APRGFNPEHLQGNFQIASCGLVMPNILFRIFEQIRVRAPKLRITLEHRTPHIWTDLKEGRIDLGLTTDYEVPPSCRKTLLFRSPAVVLMRENHPLLEEVAAKSGVLSAEMLEHYPRAAVSINTSGGLLTLERAVTSGSSFTPAAVVSESGYDLMPLIERTDVIMLTPLAGAEVVREHYAVSWLPAASAGVADFEVYQVWTENKHLDPAHCWVRGLVEGAVREQVSGETSSSSLI</sequence>
<dbReference type="Gene3D" id="3.40.190.10">
    <property type="entry name" value="Periplasmic binding protein-like II"/>
    <property type="match status" value="2"/>
</dbReference>